<dbReference type="SUPFAM" id="SSF75011">
    <property type="entry name" value="3-carboxy-cis,cis-mucoante lactonizing enzyme"/>
    <property type="match status" value="1"/>
</dbReference>
<sequence length="333" mass="34660">MSRSFLAPVVAVLVAVSLVAAGCSSTPAREDRPTITPASPAVAPEPAVPAAGQVIPAAAGQGLAFDPVSRRLAAITDGAVVLYSVDGGLRETGRFATEGRANQVVPYGDGFLVAAKTSVMEISGDQIQRNEKVDGEVLSVAPYTVQDDDHGWALAGTAQGDIVLLRTSAAQKKITGPVEASQVLVRGGKVAVVDRRQASITEVDVPGGKTGKSLRVGRGITNAVIDPFGRMLAVDTGENQVFSYTIDPFMLRFQYPVPSAPWAVTYDEAAKLMWVTQTATNEVAGYALGSGMPDPKLRFPTVRQPNAVAVDATTGTLYVQSATGAGIQAIPTR</sequence>
<evidence type="ECO:0000256" key="1">
    <source>
        <dbReference type="SAM" id="SignalP"/>
    </source>
</evidence>
<dbReference type="AlphaFoldDB" id="D5UPI7"/>
<reference evidence="3" key="1">
    <citation type="submission" date="2010-03" db="EMBL/GenBank/DDBJ databases">
        <title>The complete chromosome of Tsukamurella paurometabola DSM 20162.</title>
        <authorList>
            <consortium name="US DOE Joint Genome Institute (JGI-PGF)"/>
            <person name="Lucas S."/>
            <person name="Copeland A."/>
            <person name="Lapidus A."/>
            <person name="Glavina del Rio T."/>
            <person name="Dalin E."/>
            <person name="Tice H."/>
            <person name="Bruce D."/>
            <person name="Goodwin L."/>
            <person name="Pitluck S."/>
            <person name="Kyrpides N."/>
            <person name="Mavromatis K."/>
            <person name="Ivanova N."/>
            <person name="Mikhailova N."/>
            <person name="Munk A.C."/>
            <person name="Brettin T."/>
            <person name="Detter J.C."/>
            <person name="Tapia R."/>
            <person name="Han C."/>
            <person name="Larimer F."/>
            <person name="Land M."/>
            <person name="Hauser L."/>
            <person name="Markowitz V."/>
            <person name="Cheng J.-F."/>
            <person name="Hugenholtz P."/>
            <person name="Woyke T."/>
            <person name="Wu D."/>
            <person name="Jando M."/>
            <person name="Brambilla E."/>
            <person name="Klenk H.-P."/>
            <person name="Eisen J.A."/>
        </authorList>
    </citation>
    <scope>NUCLEOTIDE SEQUENCE [LARGE SCALE GENOMIC DNA]</scope>
    <source>
        <strain evidence="3">ATCC 8368 / DSM 20162 / CCUG 35730 / CIP 100753 / JCM 10117 / KCTC 9821 / NBRC 16120 / NCIMB 702349 / NCTC 13040</strain>
    </source>
</reference>
<keyword evidence="1" id="KW-0732">Signal</keyword>
<feature type="signal peptide" evidence="1">
    <location>
        <begin position="1"/>
        <end position="20"/>
    </location>
</feature>
<gene>
    <name evidence="2" type="ordered locus">Tpau_2132</name>
</gene>
<organism evidence="2 3">
    <name type="scientific">Tsukamurella paurometabola (strain ATCC 8368 / DSM 20162 / CCUG 35730 / CIP 100753 / JCM 10117 / KCTC 9821 / NBRC 16120 / NCIMB 702349 / NCTC 13040)</name>
    <name type="common">Corynebacterium paurometabolum</name>
    <dbReference type="NCBI Taxonomy" id="521096"/>
    <lineage>
        <taxon>Bacteria</taxon>
        <taxon>Bacillati</taxon>
        <taxon>Actinomycetota</taxon>
        <taxon>Actinomycetes</taxon>
        <taxon>Mycobacteriales</taxon>
        <taxon>Tsukamurellaceae</taxon>
        <taxon>Tsukamurella</taxon>
    </lineage>
</organism>
<dbReference type="KEGG" id="tpr:Tpau_2132"/>
<reference evidence="2 3" key="2">
    <citation type="journal article" date="2011" name="Stand. Genomic Sci.">
        <title>Complete genome sequence of Tsukamurella paurometabola type strain (no. 33).</title>
        <authorList>
            <person name="Munk A.C."/>
            <person name="Lapidus A."/>
            <person name="Lucas S."/>
            <person name="Nolan M."/>
            <person name="Tice H."/>
            <person name="Cheng J.F."/>
            <person name="Del Rio T.G."/>
            <person name="Goodwin L."/>
            <person name="Pitluck S."/>
            <person name="Liolios K."/>
            <person name="Huntemann M."/>
            <person name="Ivanova N."/>
            <person name="Mavromatis K."/>
            <person name="Mikhailova N."/>
            <person name="Pati A."/>
            <person name="Chen A."/>
            <person name="Palaniappan K."/>
            <person name="Tapia R."/>
            <person name="Han C."/>
            <person name="Land M."/>
            <person name="Hauser L."/>
            <person name="Chang Y.J."/>
            <person name="Jeffries C.D."/>
            <person name="Brettin T."/>
            <person name="Yasawong M."/>
            <person name="Brambilla E.M."/>
            <person name="Rohde M."/>
            <person name="Sikorski J."/>
            <person name="Goker M."/>
            <person name="Detter J.C."/>
            <person name="Woyke T."/>
            <person name="Bristow J."/>
            <person name="Eisen J.A."/>
            <person name="Markowitz V."/>
            <person name="Hugenholtz P."/>
            <person name="Kyrpides N.C."/>
            <person name="Klenk H.P."/>
        </authorList>
    </citation>
    <scope>NUCLEOTIDE SEQUENCE [LARGE SCALE GENOMIC DNA]</scope>
    <source>
        <strain evidence="3">ATCC 8368 / DSM 20162 / CCUG 35730 / CIP 100753 / JCM 10117 / KCTC 9821 / NBRC 16120 / NCIMB 702349 / NCTC 13040</strain>
    </source>
</reference>
<accession>D5UPI7</accession>
<dbReference type="RefSeq" id="WP_013126765.1">
    <property type="nucleotide sequence ID" value="NC_014158.1"/>
</dbReference>
<name>D5UPI7_TSUPD</name>
<dbReference type="InterPro" id="IPR015943">
    <property type="entry name" value="WD40/YVTN_repeat-like_dom_sf"/>
</dbReference>
<dbReference type="STRING" id="521096.Tpau_2132"/>
<dbReference type="Proteomes" id="UP000001213">
    <property type="component" value="Chromosome"/>
</dbReference>
<dbReference type="PROSITE" id="PS51257">
    <property type="entry name" value="PROKAR_LIPOPROTEIN"/>
    <property type="match status" value="1"/>
</dbReference>
<dbReference type="HOGENOM" id="CLU_049426_1_0_11"/>
<feature type="chain" id="PRO_5039119291" description="Streptogramin lyase" evidence="1">
    <location>
        <begin position="21"/>
        <end position="333"/>
    </location>
</feature>
<evidence type="ECO:0000313" key="2">
    <source>
        <dbReference type="EMBL" id="ADG78743.1"/>
    </source>
</evidence>
<dbReference type="Gene3D" id="2.130.10.10">
    <property type="entry name" value="YVTN repeat-like/Quinoprotein amine dehydrogenase"/>
    <property type="match status" value="1"/>
</dbReference>
<dbReference type="EMBL" id="CP001966">
    <property type="protein sequence ID" value="ADG78743.1"/>
    <property type="molecule type" value="Genomic_DNA"/>
</dbReference>
<dbReference type="eggNOG" id="COG3386">
    <property type="taxonomic scope" value="Bacteria"/>
</dbReference>
<protein>
    <recommendedName>
        <fullName evidence="4">Streptogramin lyase</fullName>
    </recommendedName>
</protein>
<evidence type="ECO:0000313" key="3">
    <source>
        <dbReference type="Proteomes" id="UP000001213"/>
    </source>
</evidence>
<proteinExistence type="predicted"/>
<evidence type="ECO:0008006" key="4">
    <source>
        <dbReference type="Google" id="ProtNLM"/>
    </source>
</evidence>
<keyword evidence="3" id="KW-1185">Reference proteome</keyword>